<comment type="subcellular location">
    <subcellularLocation>
        <location evidence="1">Cell membrane</location>
        <topology evidence="1">Multi-pass membrane protein</topology>
    </subcellularLocation>
</comment>
<evidence type="ECO:0000256" key="8">
    <source>
        <dbReference type="ARBA" id="ARBA00034708"/>
    </source>
</evidence>
<dbReference type="GO" id="GO:0005254">
    <property type="term" value="F:chloride channel activity"/>
    <property type="evidence" value="ECO:0007669"/>
    <property type="project" value="InterPro"/>
</dbReference>
<evidence type="ECO:0000256" key="6">
    <source>
        <dbReference type="ARBA" id="ARBA00023065"/>
    </source>
</evidence>
<comment type="similarity">
    <text evidence="8">Belongs to the anion channel-forming bestrophin (TC 1.A.46) family.</text>
</comment>
<evidence type="ECO:0000256" key="4">
    <source>
        <dbReference type="ARBA" id="ARBA00022692"/>
    </source>
</evidence>
<evidence type="ECO:0000256" key="3">
    <source>
        <dbReference type="ARBA" id="ARBA00022475"/>
    </source>
</evidence>
<name>A0A517P686_9PLAN</name>
<gene>
    <name evidence="11" type="ORF">CA12_09790</name>
</gene>
<evidence type="ECO:0000256" key="5">
    <source>
        <dbReference type="ARBA" id="ARBA00022989"/>
    </source>
</evidence>
<evidence type="ECO:0000256" key="10">
    <source>
        <dbReference type="SAM" id="Phobius"/>
    </source>
</evidence>
<dbReference type="PANTHER" id="PTHR33281">
    <property type="entry name" value="UPF0187 PROTEIN YNEE"/>
    <property type="match status" value="1"/>
</dbReference>
<evidence type="ECO:0000256" key="1">
    <source>
        <dbReference type="ARBA" id="ARBA00004651"/>
    </source>
</evidence>
<dbReference type="GO" id="GO:0005886">
    <property type="term" value="C:plasma membrane"/>
    <property type="evidence" value="ECO:0007669"/>
    <property type="project" value="UniProtKB-SubCell"/>
</dbReference>
<dbReference type="OrthoDB" id="445589at2"/>
<feature type="transmembrane region" description="Helical" evidence="10">
    <location>
        <begin position="312"/>
        <end position="343"/>
    </location>
</feature>
<evidence type="ECO:0000313" key="12">
    <source>
        <dbReference type="Proteomes" id="UP000318741"/>
    </source>
</evidence>
<keyword evidence="3" id="KW-1003">Cell membrane</keyword>
<keyword evidence="12" id="KW-1185">Reference proteome</keyword>
<dbReference type="AlphaFoldDB" id="A0A517P686"/>
<sequence length="397" mass="43342">MIVKPKRRLPWLSMIFSISGSSLEDAYPKILSAGLFATLVTGAHRFVYSGREQAENWLTFEPFTVMGLAISVFLSFRAKATYDRWWEGRKLWGRMVNVSRSFTRQCAMMTRGAAALRSVGHGTTASGGGSLHGEAVGPRLNGAGTVNRLGGLAQTDDADGDGTGTGTAPTVGDAGDHVFETDRDGRPDDEAALAELGGKCGLFAREMALRQIAYVHSFRHHLRGSDPHADLHRILDADETRMILAQSNRPIAVLQSMGLRLREAWESGHVSDYHLVHIESSLTEMTGIQGGCERIKNTPMPYSYTVLTHRLVFFYCFALPFGLVGTLGWLCPITVLLVSYAFLGLDALGDEVEDPFGLDPEDLPLLALCRTIEINLRELTGAGRVPPPLEPVDEVLT</sequence>
<keyword evidence="7 10" id="KW-0472">Membrane</keyword>
<keyword evidence="4 10" id="KW-0812">Transmembrane</keyword>
<accession>A0A517P686</accession>
<reference evidence="11 12" key="1">
    <citation type="submission" date="2019-02" db="EMBL/GenBank/DDBJ databases">
        <title>Deep-cultivation of Planctomycetes and their phenomic and genomic characterization uncovers novel biology.</title>
        <authorList>
            <person name="Wiegand S."/>
            <person name="Jogler M."/>
            <person name="Boedeker C."/>
            <person name="Pinto D."/>
            <person name="Vollmers J."/>
            <person name="Rivas-Marin E."/>
            <person name="Kohn T."/>
            <person name="Peeters S.H."/>
            <person name="Heuer A."/>
            <person name="Rast P."/>
            <person name="Oberbeckmann S."/>
            <person name="Bunk B."/>
            <person name="Jeske O."/>
            <person name="Meyerdierks A."/>
            <person name="Storesund J.E."/>
            <person name="Kallscheuer N."/>
            <person name="Luecker S."/>
            <person name="Lage O.M."/>
            <person name="Pohl T."/>
            <person name="Merkel B.J."/>
            <person name="Hornburger P."/>
            <person name="Mueller R.-W."/>
            <person name="Bruemmer F."/>
            <person name="Labrenz M."/>
            <person name="Spormann A.M."/>
            <person name="Op den Camp H."/>
            <person name="Overmann J."/>
            <person name="Amann R."/>
            <person name="Jetten M.S.M."/>
            <person name="Mascher T."/>
            <person name="Medema M.H."/>
            <person name="Devos D.P."/>
            <person name="Kaster A.-K."/>
            <person name="Ovreas L."/>
            <person name="Rohde M."/>
            <person name="Galperin M.Y."/>
            <person name="Jogler C."/>
        </authorList>
    </citation>
    <scope>NUCLEOTIDE SEQUENCE [LARGE SCALE GENOMIC DNA]</scope>
    <source>
        <strain evidence="11 12">CA12</strain>
    </source>
</reference>
<keyword evidence="2" id="KW-0813">Transport</keyword>
<evidence type="ECO:0000256" key="9">
    <source>
        <dbReference type="SAM" id="MobiDB-lite"/>
    </source>
</evidence>
<feature type="region of interest" description="Disordered" evidence="9">
    <location>
        <begin position="153"/>
        <end position="176"/>
    </location>
</feature>
<dbReference type="Pfam" id="PF25539">
    <property type="entry name" value="Bestrophin_2"/>
    <property type="match status" value="2"/>
</dbReference>
<proteinExistence type="inferred from homology"/>
<dbReference type="PANTHER" id="PTHR33281:SF19">
    <property type="entry name" value="VOLTAGE-DEPENDENT ANION CHANNEL-FORMING PROTEIN YNEE"/>
    <property type="match status" value="1"/>
</dbReference>
<dbReference type="KEGG" id="acaf:CA12_09790"/>
<evidence type="ECO:0000256" key="2">
    <source>
        <dbReference type="ARBA" id="ARBA00022448"/>
    </source>
</evidence>
<keyword evidence="5 10" id="KW-1133">Transmembrane helix</keyword>
<dbReference type="Proteomes" id="UP000318741">
    <property type="component" value="Chromosome"/>
</dbReference>
<dbReference type="RefSeq" id="WP_145357749.1">
    <property type="nucleotide sequence ID" value="NZ_CP036265.1"/>
</dbReference>
<protein>
    <submittedName>
        <fullName evidence="11">Bestrophin, RFP-TM, chloride channel</fullName>
    </submittedName>
</protein>
<evidence type="ECO:0000313" key="11">
    <source>
        <dbReference type="EMBL" id="QDT14899.1"/>
    </source>
</evidence>
<organism evidence="11 12">
    <name type="scientific">Alienimonas californiensis</name>
    <dbReference type="NCBI Taxonomy" id="2527989"/>
    <lineage>
        <taxon>Bacteria</taxon>
        <taxon>Pseudomonadati</taxon>
        <taxon>Planctomycetota</taxon>
        <taxon>Planctomycetia</taxon>
        <taxon>Planctomycetales</taxon>
        <taxon>Planctomycetaceae</taxon>
        <taxon>Alienimonas</taxon>
    </lineage>
</organism>
<dbReference type="EMBL" id="CP036265">
    <property type="protein sequence ID" value="QDT14899.1"/>
    <property type="molecule type" value="Genomic_DNA"/>
</dbReference>
<dbReference type="InterPro" id="IPR044669">
    <property type="entry name" value="YneE/VCCN1/2-like"/>
</dbReference>
<keyword evidence="6" id="KW-0406">Ion transport</keyword>
<evidence type="ECO:0000256" key="7">
    <source>
        <dbReference type="ARBA" id="ARBA00023136"/>
    </source>
</evidence>
<feature type="transmembrane region" description="Helical" evidence="10">
    <location>
        <begin position="57"/>
        <end position="76"/>
    </location>
</feature>